<dbReference type="NCBIfam" id="TIGR01414">
    <property type="entry name" value="autotrans_barl"/>
    <property type="match status" value="1"/>
</dbReference>
<dbReference type="InterPro" id="IPR024973">
    <property type="entry name" value="ESPR"/>
</dbReference>
<gene>
    <name evidence="4" type="ORF">WKW82_05880</name>
</gene>
<dbReference type="PROSITE" id="PS51208">
    <property type="entry name" value="AUTOTRANSPORTER"/>
    <property type="match status" value="1"/>
</dbReference>
<keyword evidence="1" id="KW-0732">Signal</keyword>
<dbReference type="SUPFAM" id="SSF51126">
    <property type="entry name" value="Pectin lyase-like"/>
    <property type="match status" value="1"/>
</dbReference>
<name>A0ABU8WF81_9BURK</name>
<dbReference type="Gene3D" id="2.160.20.20">
    <property type="match status" value="2"/>
</dbReference>
<dbReference type="InterPro" id="IPR036709">
    <property type="entry name" value="Autotransporte_beta_dom_sf"/>
</dbReference>
<dbReference type="InterPro" id="IPR006315">
    <property type="entry name" value="OM_autotransptr_brl_dom"/>
</dbReference>
<accession>A0ABU8WF81</accession>
<dbReference type="PANTHER" id="PTHR35037:SF3">
    <property type="entry name" value="C-TERMINAL REGION OF AIDA-LIKE PROTEIN"/>
    <property type="match status" value="1"/>
</dbReference>
<dbReference type="InterPro" id="IPR013425">
    <property type="entry name" value="Autotrns_rpt"/>
</dbReference>
<dbReference type="SUPFAM" id="SSF103515">
    <property type="entry name" value="Autotransporter"/>
    <property type="match status" value="1"/>
</dbReference>
<dbReference type="InterPro" id="IPR005546">
    <property type="entry name" value="Autotransporte_beta"/>
</dbReference>
<evidence type="ECO:0000256" key="2">
    <source>
        <dbReference type="ARBA" id="ARBA00023026"/>
    </source>
</evidence>
<dbReference type="Pfam" id="PF18883">
    <property type="entry name" value="AC_1"/>
    <property type="match status" value="1"/>
</dbReference>
<dbReference type="InterPro" id="IPR012332">
    <property type="entry name" value="Autotransporter_pectin_lyase_C"/>
</dbReference>
<dbReference type="Pfam" id="PF13018">
    <property type="entry name" value="ESPR"/>
    <property type="match status" value="1"/>
</dbReference>
<evidence type="ECO:0000313" key="5">
    <source>
        <dbReference type="Proteomes" id="UP001385892"/>
    </source>
</evidence>
<dbReference type="Proteomes" id="UP001385892">
    <property type="component" value="Unassembled WGS sequence"/>
</dbReference>
<dbReference type="InterPro" id="IPR043990">
    <property type="entry name" value="AC_1"/>
</dbReference>
<reference evidence="4 5" key="1">
    <citation type="submission" date="2024-03" db="EMBL/GenBank/DDBJ databases">
        <title>Novel species of the genus Variovorax.</title>
        <authorList>
            <person name="Liu Q."/>
            <person name="Xin Y.-H."/>
        </authorList>
    </citation>
    <scope>NUCLEOTIDE SEQUENCE [LARGE SCALE GENOMIC DNA]</scope>
    <source>
        <strain evidence="4 5">KACC 18900</strain>
    </source>
</reference>
<protein>
    <submittedName>
        <fullName evidence="4">Autotransporter outer membrane beta-barrel domain-containing protein</fullName>
    </submittedName>
</protein>
<organism evidence="4 5">
    <name type="scientific">Variovorax rhizosphaerae</name>
    <dbReference type="NCBI Taxonomy" id="1836200"/>
    <lineage>
        <taxon>Bacteria</taxon>
        <taxon>Pseudomonadati</taxon>
        <taxon>Pseudomonadota</taxon>
        <taxon>Betaproteobacteria</taxon>
        <taxon>Burkholderiales</taxon>
        <taxon>Comamonadaceae</taxon>
        <taxon>Variovorax</taxon>
    </lineage>
</organism>
<dbReference type="Gene3D" id="2.40.128.130">
    <property type="entry name" value="Autotransporter beta-domain"/>
    <property type="match status" value="1"/>
</dbReference>
<dbReference type="PANTHER" id="PTHR35037">
    <property type="entry name" value="C-TERMINAL REGION OF AIDA-LIKE PROTEIN"/>
    <property type="match status" value="1"/>
</dbReference>
<keyword evidence="5" id="KW-1185">Reference proteome</keyword>
<evidence type="ECO:0000313" key="4">
    <source>
        <dbReference type="EMBL" id="MEJ8846165.1"/>
    </source>
</evidence>
<proteinExistence type="predicted"/>
<dbReference type="EMBL" id="JBBKZT010000002">
    <property type="protein sequence ID" value="MEJ8846165.1"/>
    <property type="molecule type" value="Genomic_DNA"/>
</dbReference>
<keyword evidence="2" id="KW-0843">Virulence</keyword>
<dbReference type="InterPro" id="IPR051551">
    <property type="entry name" value="Autotransporter_adhesion"/>
</dbReference>
<dbReference type="CDD" id="cd01344">
    <property type="entry name" value="PL2_Passenger_AT"/>
    <property type="match status" value="1"/>
</dbReference>
<dbReference type="InterPro" id="IPR011050">
    <property type="entry name" value="Pectin_lyase_fold/virulence"/>
</dbReference>
<evidence type="ECO:0000259" key="3">
    <source>
        <dbReference type="PROSITE" id="PS51208"/>
    </source>
</evidence>
<dbReference type="SMART" id="SM00869">
    <property type="entry name" value="Autotransporter"/>
    <property type="match status" value="1"/>
</dbReference>
<dbReference type="NCBIfam" id="TIGR02601">
    <property type="entry name" value="autotrns_rpt"/>
    <property type="match status" value="1"/>
</dbReference>
<feature type="domain" description="Autotransporter" evidence="3">
    <location>
        <begin position="1941"/>
        <end position="2221"/>
    </location>
</feature>
<sequence length="2221" mass="224424">MNKNHRVVWNESLGGYVAVQETAKGRSKSATRSRLPQLLLGAAALTSGPAMALDVTIAEDWNSARNSNKAGQTVFTTNGTNSLSGPANFQTIPAGYYIPWADAISQGYATAPDVTGKMQLVVGAKNSTITLPDPITGNMQSLPVYSAASFTQGPIGTAFANAYFVNAVQIFPKNAQAYVDLRLATVQNGTLNIDLGTSRLDLNAAKQTALVHVDGTTGSKTEARWQSGNYVRFGDAYQITAAPTQTAARDQVFDAVAYSGTFNVKDARGTTTSHTVTDLASLTQYNAWLVQEIRAGRINYANYDASVKLAYGTSPVTVHIMPTGSDAPLPPNDPLYINAGNRAVLQAVGPNATARVANPGGTTLQLADGDALRGEGGATVINDGRIAELAGTARAFVVQSGSQGVNNGVVTVGYASTAANASAPGVVYIGGNSSVDGAGSVLTNKGIFNVGAVNSDTRALTGFSRIDVTNQGSFINEGAMNIGANNSELASPVLGVMATKGSKVVNTATGVLYLGREAAGEIESGSLAGSMAAGGADTSVRAGGQAVVIQDSSQFVNDGYIGIGSGMQDATGILVQGVTSASVANNGTIDVKGARAGAPLENRGIWVQGPTGSSIIDNAGTINLLGTNGVGLKVTGGGKARSSGTINLGTSSNPSLPNYGVWAEGTGSAVTLGGAVNLSGDNAIGVHARAGGTIDVNGGNVTFNGGERQVGFFAHGVGSVVNINNAPAGGALDVSTKNSTLFRIEDGATINNATSAPLEASGEGSTAILVTGVGSTANLDNMDLTVSGKGATAVKVEGGATGTMTGAAKVLSFRDDTIAVSVDNNKYDLGGKVVGQGASRFTNTADITVDDSALNVTVFQVKNGAELSNAGDIDLAHGTAIEITGVGSRVTPMDGKAGTITVHDGKAGIWVHDGGTLTTSDTITVDKGASGVLIGTDAGRVVLTKDASIIGLGGGFGNLVTNQGKPGNTLLDGTFLEMKGSGAALLTENNLDAASHGTILVSSNTAGKGLALTRADGTATDGDLVVGNAFDISVTGNGSGVYANTTGDLTVTSKSINVGGTGQGVLVKSAGTVTIDQEAKLTATNPGAVLVQGAPTSLVNHGTLQGVAGSNAVVLDDSGHAFENSAGGNITGNVVMGNGTNTALLTNSSITGNVVGGTGQDTVTLRGNAVQVTGLLDGGVGAARDALVLDNVQMSYDSATSPIRNFENANLTNGSVVTLKTALKLDDNQADTGILSIDKSSTLATATGGAFALNNKLAGTGTVVTDTAGQAFDFTGNVGNAFAGTVRLGNSSFALGGANTAALQNAMLELGAQSITTVGDGEQKIGGLRFNGGTALFNGTAPDYKVAVSSITAGTLDASGAGTVRVNVPAPYNAERPTVDTRASLMEQDDANIGMKLVNAATTVGTGGNLVLRDQGGQLISDKRTLDIAQGGQVVAKGDYDYRLAVRKDDGLYVNYGLTLLDLLQGRTLTLQQRIGAAGDAADQSARITGSGNLAIDAGSGLVSLSNTANDYSGQTSVVGGTLQLAADNALGNTSSLNLRNSTQAQLAGHTQAIGQLQTDGGSKLDFGRGTLDIANGGRVDGSMAGAGQLDINGGTLAVSSSNASMTAATFIAQGAGASIKQVDGLGSGAIANAGTLTFDGAQGTFVNTVGGPGSVVKNGPGAVTVNDNMQHTGRTDINGGTLIALGSFGGVGAGEVTVAPAGVLSGTGTVNGHVSNYGTVAAFNALGAMPNPGNSVFTLANGLGNSGVVNLAGPFGSVPGNNLVVQGGYVGNGGSLVIRTVMGGDASPTDKLVIDGGSATGSTGLVVKSAGTAGAQTQQGIRVVETRNGGTTSAGAFGLDPRSDGYRIGSGALASGAFNYRLVRGGDGGQVQDWYLVNTSSLVAFRPPVDGGGGVSVQLPVYRPEVGAYLANRQAAMQMSVHTLHERQGQAPGLEGKDLKASSDSNGWLRVVDRYASRDGASPQSTLAGRTYLLHGGADLARYSDWGDGSIRIGAMGMYGRTESRSNNADGTSAEGTVHGYNVGLYATWYGNRDILSGPYVDAWILGGSYKNKVKGLGLPQESYNSRSITASLEAGYSFKVFDDGKSQMYFEPQAQLILQDLRASDHIESTSTVVSRLNASGPTTRVGLRVHGNTDDDAGNKLMRPFAEVNWWHGTAADKSMMFDSDRVVDRMPKDRFEFKIGLQGNLTKSVSVWGSVGGEFGARNYTASKAQAGVKYSW</sequence>
<dbReference type="RefSeq" id="WP_340341311.1">
    <property type="nucleotide sequence ID" value="NZ_JBBKZT010000002.1"/>
</dbReference>
<evidence type="ECO:0000256" key="1">
    <source>
        <dbReference type="ARBA" id="ARBA00022729"/>
    </source>
</evidence>
<comment type="caution">
    <text evidence="4">The sequence shown here is derived from an EMBL/GenBank/DDBJ whole genome shotgun (WGS) entry which is preliminary data.</text>
</comment>